<gene>
    <name evidence="1" type="ORF">Pyn_09187</name>
</gene>
<dbReference type="OrthoDB" id="10065496at2759"/>
<dbReference type="AlphaFoldDB" id="A0A314XYS3"/>
<proteinExistence type="predicted"/>
<accession>A0A314XYS3</accession>
<comment type="caution">
    <text evidence="1">The sequence shown here is derived from an EMBL/GenBank/DDBJ whole genome shotgun (WGS) entry which is preliminary data.</text>
</comment>
<dbReference type="GO" id="GO:0016301">
    <property type="term" value="F:kinase activity"/>
    <property type="evidence" value="ECO:0007669"/>
    <property type="project" value="UniProtKB-KW"/>
</dbReference>
<keyword evidence="1" id="KW-0808">Transferase</keyword>
<name>A0A314XYS3_PRUYE</name>
<evidence type="ECO:0000313" key="2">
    <source>
        <dbReference type="Proteomes" id="UP000250321"/>
    </source>
</evidence>
<organism evidence="1 2">
    <name type="scientific">Prunus yedoensis var. nudiflora</name>
    <dbReference type="NCBI Taxonomy" id="2094558"/>
    <lineage>
        <taxon>Eukaryota</taxon>
        <taxon>Viridiplantae</taxon>
        <taxon>Streptophyta</taxon>
        <taxon>Embryophyta</taxon>
        <taxon>Tracheophyta</taxon>
        <taxon>Spermatophyta</taxon>
        <taxon>Magnoliopsida</taxon>
        <taxon>eudicotyledons</taxon>
        <taxon>Gunneridae</taxon>
        <taxon>Pentapetalae</taxon>
        <taxon>rosids</taxon>
        <taxon>fabids</taxon>
        <taxon>Rosales</taxon>
        <taxon>Rosaceae</taxon>
        <taxon>Amygdaloideae</taxon>
        <taxon>Amygdaleae</taxon>
        <taxon>Prunus</taxon>
    </lineage>
</organism>
<reference evidence="1 2" key="1">
    <citation type="submission" date="2018-02" db="EMBL/GenBank/DDBJ databases">
        <title>Draft genome of wild Prunus yedoensis var. nudiflora.</title>
        <authorList>
            <person name="Baek S."/>
            <person name="Kim J.-H."/>
            <person name="Choi K."/>
            <person name="Kim G.-B."/>
            <person name="Cho A."/>
            <person name="Jang H."/>
            <person name="Shin C.-H."/>
            <person name="Yu H.-J."/>
            <person name="Mun J.-H."/>
        </authorList>
    </citation>
    <scope>NUCLEOTIDE SEQUENCE [LARGE SCALE GENOMIC DNA]</scope>
    <source>
        <strain evidence="2">cv. Jeju island</strain>
        <tissue evidence="1">Leaf</tissue>
    </source>
</reference>
<dbReference type="EMBL" id="PJQY01001939">
    <property type="protein sequence ID" value="PQP98046.1"/>
    <property type="molecule type" value="Genomic_DNA"/>
</dbReference>
<keyword evidence="1" id="KW-0418">Kinase</keyword>
<evidence type="ECO:0000313" key="1">
    <source>
        <dbReference type="EMBL" id="PQP98046.1"/>
    </source>
</evidence>
<protein>
    <submittedName>
        <fullName evidence="1">Serine/threonine-protein kinase SMG1-like</fullName>
    </submittedName>
</protein>
<dbReference type="Proteomes" id="UP000250321">
    <property type="component" value="Unassembled WGS sequence"/>
</dbReference>
<sequence>MNKTQAQKHNFVAIDRLAAINSLHRAVLYPPPNSLLVTHSASFLAQGFSQLLSDKFLFDFVEALKKNVYNAYEGSAVLLSATCSSSLFFRARRKLVRSGFLNPGYQSCKHFVLSMLGRVIAVFSQQWAMKLMQFIPWHGMIRVNFRQHGHDLV</sequence>
<keyword evidence="2" id="KW-1185">Reference proteome</keyword>
<dbReference type="STRING" id="2094558.A0A314XYS3"/>